<name>Q8TSW8_METAC</name>
<accession>Q8TSW8</accession>
<evidence type="ECO:0000256" key="2">
    <source>
        <dbReference type="SAM" id="Phobius"/>
    </source>
</evidence>
<keyword evidence="2" id="KW-0812">Transmembrane</keyword>
<dbReference type="Pfam" id="PF07752">
    <property type="entry name" value="S-layer"/>
    <property type="match status" value="1"/>
</dbReference>
<evidence type="ECO:0000256" key="1">
    <source>
        <dbReference type="SAM" id="MobiDB-lite"/>
    </source>
</evidence>
<organism evidence="4 5">
    <name type="scientific">Methanosarcina acetivorans (strain ATCC 35395 / DSM 2834 / JCM 12185 / C2A)</name>
    <dbReference type="NCBI Taxonomy" id="188937"/>
    <lineage>
        <taxon>Archaea</taxon>
        <taxon>Methanobacteriati</taxon>
        <taxon>Methanobacteriota</taxon>
        <taxon>Stenosarchaea group</taxon>
        <taxon>Methanomicrobia</taxon>
        <taxon>Methanosarcinales</taxon>
        <taxon>Methanosarcinaceae</taxon>
        <taxon>Methanosarcina</taxon>
    </lineage>
</organism>
<feature type="domain" description="S-layer family duplication" evidence="3">
    <location>
        <begin position="52"/>
        <end position="149"/>
    </location>
</feature>
<gene>
    <name evidence="4" type="ordered locus">MA_0677</name>
</gene>
<evidence type="ECO:0000313" key="5">
    <source>
        <dbReference type="Proteomes" id="UP000002487"/>
    </source>
</evidence>
<dbReference type="AlphaFoldDB" id="Q8TSW8"/>
<dbReference type="STRING" id="188937.MA_0677"/>
<keyword evidence="5" id="KW-1185">Reference proteome</keyword>
<dbReference type="Gene3D" id="2.60.98.40">
    <property type="match status" value="1"/>
</dbReference>
<sequence>MQVDAFMLVPNKHERKSRKGTGVLPAFFFSFLVLFFFSVLLFSVLSVPGCAEEEKLPIVLVDGDEIYVQSGDFHDFLQEYRIYVKGADTEGSRIWIELSRDGVFLEDAIVGEGDTFVYSNNTTEILNLTVDTIYGGTDGVLVRFSPVYQHLNPKLPMPQSQQIAPVNSSENNSSVSPVPEEHQVKGFDMPLFLLSIGAVFLVTGIFSGRHKEK</sequence>
<keyword evidence="2" id="KW-0472">Membrane</keyword>
<evidence type="ECO:0000259" key="3">
    <source>
        <dbReference type="Pfam" id="PF07752"/>
    </source>
</evidence>
<evidence type="ECO:0000313" key="4">
    <source>
        <dbReference type="EMBL" id="AAM04117.1"/>
    </source>
</evidence>
<feature type="compositionally biased region" description="Low complexity" evidence="1">
    <location>
        <begin position="165"/>
        <end position="178"/>
    </location>
</feature>
<keyword evidence="2" id="KW-1133">Transmembrane helix</keyword>
<feature type="region of interest" description="Disordered" evidence="1">
    <location>
        <begin position="158"/>
        <end position="180"/>
    </location>
</feature>
<dbReference type="InParanoid" id="Q8TSW8"/>
<dbReference type="InterPro" id="IPR006457">
    <property type="entry name" value="S_layer-rel_Mac"/>
</dbReference>
<dbReference type="HOGENOM" id="CLU_115250_0_0_2"/>
<reference evidence="4 5" key="1">
    <citation type="journal article" date="2002" name="Genome Res.">
        <title>The genome of Methanosarcina acetivorans reveals extensive metabolic and physiological diversity.</title>
        <authorList>
            <person name="Galagan J.E."/>
            <person name="Nusbaum C."/>
            <person name="Roy A."/>
            <person name="Endrizzi M.G."/>
            <person name="Macdonald P."/>
            <person name="FitzHugh W."/>
            <person name="Calvo S."/>
            <person name="Engels R."/>
            <person name="Smirnov S."/>
            <person name="Atnoor D."/>
            <person name="Brown A."/>
            <person name="Allen N."/>
            <person name="Naylor J."/>
            <person name="Stange-Thomann N."/>
            <person name="DeArellano K."/>
            <person name="Johnson R."/>
            <person name="Linton L."/>
            <person name="McEwan P."/>
            <person name="McKernan K."/>
            <person name="Talamas J."/>
            <person name="Tirrell A."/>
            <person name="Ye W."/>
            <person name="Zimmer A."/>
            <person name="Barber R.D."/>
            <person name="Cann I."/>
            <person name="Graham D.E."/>
            <person name="Grahame D.A."/>
            <person name="Guss A."/>
            <person name="Hedderich R."/>
            <person name="Ingram-Smith C."/>
            <person name="Kuettner C.H."/>
            <person name="Krzycki J.A."/>
            <person name="Leigh J.A."/>
            <person name="Li W."/>
            <person name="Liu J."/>
            <person name="Mukhopadhyay B."/>
            <person name="Reeve J.N."/>
            <person name="Smith K."/>
            <person name="Springer T.A."/>
            <person name="Umayam L.A."/>
            <person name="White O."/>
            <person name="White R.H."/>
            <person name="de Macario E.C."/>
            <person name="Ferry J.G."/>
            <person name="Jarrell K.F."/>
            <person name="Jing H."/>
            <person name="Macario A.J.L."/>
            <person name="Paulsen I."/>
            <person name="Pritchett M."/>
            <person name="Sowers K.R."/>
            <person name="Swanson R.V."/>
            <person name="Zinder S.H."/>
            <person name="Lander E."/>
            <person name="Metcalf W.W."/>
            <person name="Birren B."/>
        </authorList>
    </citation>
    <scope>NUCLEOTIDE SEQUENCE [LARGE SCALE GENOMIC DNA]</scope>
    <source>
        <strain evidence="5">ATCC 35395 / DSM 2834 / JCM 12185 / C2A</strain>
    </source>
</reference>
<dbReference type="EMBL" id="AE010299">
    <property type="protein sequence ID" value="AAM04117.1"/>
    <property type="molecule type" value="Genomic_DNA"/>
</dbReference>
<dbReference type="KEGG" id="mac:MA_0677"/>
<feature type="transmembrane region" description="Helical" evidence="2">
    <location>
        <begin position="189"/>
        <end position="208"/>
    </location>
</feature>
<dbReference type="Proteomes" id="UP000002487">
    <property type="component" value="Chromosome"/>
</dbReference>
<dbReference type="EnsemblBacteria" id="AAM04117">
    <property type="protein sequence ID" value="AAM04117"/>
    <property type="gene ID" value="MA_0677"/>
</dbReference>
<feature type="transmembrane region" description="Helical" evidence="2">
    <location>
        <begin position="21"/>
        <end position="45"/>
    </location>
</feature>
<proteinExistence type="predicted"/>
<protein>
    <recommendedName>
        <fullName evidence="3">S-layer family duplication domain-containing protein</fullName>
    </recommendedName>
</protein>